<dbReference type="AlphaFoldDB" id="A0A8K0KME9"/>
<comment type="caution">
    <text evidence="1">The sequence shown here is derived from an EMBL/GenBank/DDBJ whole genome shotgun (WGS) entry which is preliminary data.</text>
</comment>
<reference evidence="1" key="1">
    <citation type="submission" date="2013-04" db="EMBL/GenBank/DDBJ databases">
        <authorList>
            <person name="Qu J."/>
            <person name="Murali S.C."/>
            <person name="Bandaranaike D."/>
            <person name="Bellair M."/>
            <person name="Blankenburg K."/>
            <person name="Chao H."/>
            <person name="Dinh H."/>
            <person name="Doddapaneni H."/>
            <person name="Downs B."/>
            <person name="Dugan-Rocha S."/>
            <person name="Elkadiri S."/>
            <person name="Gnanaolivu R.D."/>
            <person name="Hernandez B."/>
            <person name="Javaid M."/>
            <person name="Jayaseelan J.C."/>
            <person name="Lee S."/>
            <person name="Li M."/>
            <person name="Ming W."/>
            <person name="Munidasa M."/>
            <person name="Muniz J."/>
            <person name="Nguyen L."/>
            <person name="Ongeri F."/>
            <person name="Osuji N."/>
            <person name="Pu L.-L."/>
            <person name="Puazo M."/>
            <person name="Qu C."/>
            <person name="Quiroz J."/>
            <person name="Raj R."/>
            <person name="Weissenberger G."/>
            <person name="Xin Y."/>
            <person name="Zou X."/>
            <person name="Han Y."/>
            <person name="Richards S."/>
            <person name="Worley K."/>
            <person name="Muzny D."/>
            <person name="Gibbs R."/>
        </authorList>
    </citation>
    <scope>NUCLEOTIDE SEQUENCE</scope>
    <source>
        <strain evidence="1">Sampled in the wild</strain>
    </source>
</reference>
<protein>
    <submittedName>
        <fullName evidence="1">Uncharacterized protein</fullName>
    </submittedName>
</protein>
<proteinExistence type="predicted"/>
<organism evidence="1 2">
    <name type="scientific">Ladona fulva</name>
    <name type="common">Scarce chaser dragonfly</name>
    <name type="synonym">Libellula fulva</name>
    <dbReference type="NCBI Taxonomy" id="123851"/>
    <lineage>
        <taxon>Eukaryota</taxon>
        <taxon>Metazoa</taxon>
        <taxon>Ecdysozoa</taxon>
        <taxon>Arthropoda</taxon>
        <taxon>Hexapoda</taxon>
        <taxon>Insecta</taxon>
        <taxon>Pterygota</taxon>
        <taxon>Palaeoptera</taxon>
        <taxon>Odonata</taxon>
        <taxon>Epiprocta</taxon>
        <taxon>Anisoptera</taxon>
        <taxon>Libelluloidea</taxon>
        <taxon>Libellulidae</taxon>
        <taxon>Ladona</taxon>
    </lineage>
</organism>
<evidence type="ECO:0000313" key="1">
    <source>
        <dbReference type="EMBL" id="KAG8234913.1"/>
    </source>
</evidence>
<name>A0A8K0KME9_LADFU</name>
<dbReference type="Proteomes" id="UP000792457">
    <property type="component" value="Unassembled WGS sequence"/>
</dbReference>
<evidence type="ECO:0000313" key="2">
    <source>
        <dbReference type="Proteomes" id="UP000792457"/>
    </source>
</evidence>
<sequence>MGEAALVELEAYHQRRRDHHKQEAILVRGNACPCTFAATRAKFEEMSWTYLKHLHYCPDFYNNNESKNVEKKLKLTNAVQFPQKNLVFPHHNVRNRKRMPETKYIHSFDVECANMTTRDELMMRLTLSGVYSVGSSGYTVR</sequence>
<reference evidence="1" key="2">
    <citation type="submission" date="2017-10" db="EMBL/GenBank/DDBJ databases">
        <title>Ladona fulva Genome sequencing and assembly.</title>
        <authorList>
            <person name="Murali S."/>
            <person name="Richards S."/>
            <person name="Bandaranaike D."/>
            <person name="Bellair M."/>
            <person name="Blankenburg K."/>
            <person name="Chao H."/>
            <person name="Dinh H."/>
            <person name="Doddapaneni H."/>
            <person name="Dugan-Rocha S."/>
            <person name="Elkadiri S."/>
            <person name="Gnanaolivu R."/>
            <person name="Hernandez B."/>
            <person name="Skinner E."/>
            <person name="Javaid M."/>
            <person name="Lee S."/>
            <person name="Li M."/>
            <person name="Ming W."/>
            <person name="Munidasa M."/>
            <person name="Muniz J."/>
            <person name="Nguyen L."/>
            <person name="Hughes D."/>
            <person name="Osuji N."/>
            <person name="Pu L.-L."/>
            <person name="Puazo M."/>
            <person name="Qu C."/>
            <person name="Quiroz J."/>
            <person name="Raj R."/>
            <person name="Weissenberger G."/>
            <person name="Xin Y."/>
            <person name="Zou X."/>
            <person name="Han Y."/>
            <person name="Worley K."/>
            <person name="Muzny D."/>
            <person name="Gibbs R."/>
        </authorList>
    </citation>
    <scope>NUCLEOTIDE SEQUENCE</scope>
    <source>
        <strain evidence="1">Sampled in the wild</strain>
    </source>
</reference>
<dbReference type="EMBL" id="KZ308857">
    <property type="protein sequence ID" value="KAG8234913.1"/>
    <property type="molecule type" value="Genomic_DNA"/>
</dbReference>
<keyword evidence="2" id="KW-1185">Reference proteome</keyword>
<gene>
    <name evidence="1" type="ORF">J437_LFUL013390</name>
</gene>
<accession>A0A8K0KME9</accession>